<protein>
    <submittedName>
        <fullName evidence="2">Uncharacterized ACR, YkgG family COG1556</fullName>
    </submittedName>
</protein>
<name>A0A0S7C0C5_9BACT</name>
<feature type="domain" description="LUD" evidence="1">
    <location>
        <begin position="14"/>
        <end position="207"/>
    </location>
</feature>
<keyword evidence="3" id="KW-1185">Reference proteome</keyword>
<dbReference type="RefSeq" id="WP_062039820.1">
    <property type="nucleotide sequence ID" value="NZ_DF968182.1"/>
</dbReference>
<sequence length="213" mass="23474">MNDYQEWHNEVVADRVIGNLKRNQFEAIYFSKSAEASDFICNRIKQGMKVAFGGSMTIRTLGMREKASALGAILIDHSKPGLSESERLEEMRRELTADIFLCSTNALTLKGELVNVDGYGNRVAAMIFGPGQVLVVAGINKIVRDEQAAFERLRSTAGPMNMKRLGRNTPCASDGICHNCSSEERGCRAYTIIRKQPAQTPTTVIIIGENLGM</sequence>
<dbReference type="PIRSF" id="PIRSF020269">
    <property type="entry name" value="DUF1121"/>
    <property type="match status" value="1"/>
</dbReference>
<dbReference type="PANTHER" id="PTHR36179">
    <property type="entry name" value="LUD_DOM DOMAIN-CONTAINING PROTEIN"/>
    <property type="match status" value="1"/>
</dbReference>
<dbReference type="AlphaFoldDB" id="A0A0S7C0C5"/>
<evidence type="ECO:0000313" key="2">
    <source>
        <dbReference type="EMBL" id="GAP43092.1"/>
    </source>
</evidence>
<dbReference type="STRING" id="1678841.TBC1_111234"/>
<gene>
    <name evidence="2" type="ORF">TBC1_111234</name>
</gene>
<dbReference type="Proteomes" id="UP000053091">
    <property type="component" value="Unassembled WGS sequence"/>
</dbReference>
<organism evidence="2">
    <name type="scientific">Lentimicrobium saccharophilum</name>
    <dbReference type="NCBI Taxonomy" id="1678841"/>
    <lineage>
        <taxon>Bacteria</taxon>
        <taxon>Pseudomonadati</taxon>
        <taxon>Bacteroidota</taxon>
        <taxon>Bacteroidia</taxon>
        <taxon>Bacteroidales</taxon>
        <taxon>Lentimicrobiaceae</taxon>
        <taxon>Lentimicrobium</taxon>
    </lineage>
</organism>
<evidence type="ECO:0000259" key="1">
    <source>
        <dbReference type="Pfam" id="PF02589"/>
    </source>
</evidence>
<dbReference type="Pfam" id="PF02589">
    <property type="entry name" value="LUD_dom"/>
    <property type="match status" value="1"/>
</dbReference>
<reference evidence="2" key="1">
    <citation type="journal article" date="2015" name="Genome Announc.">
        <title>Draft Genome Sequence of Bacteroidales Strain TBC1, a Novel Isolate from a Methanogenic Wastewater Treatment System.</title>
        <authorList>
            <person name="Tourlousse D.M."/>
            <person name="Matsuura N."/>
            <person name="Sun L."/>
            <person name="Toyonaga M."/>
            <person name="Kuroda K."/>
            <person name="Ohashi A."/>
            <person name="Cruz R."/>
            <person name="Yamaguchi T."/>
            <person name="Sekiguchi Y."/>
        </authorList>
    </citation>
    <scope>NUCLEOTIDE SEQUENCE [LARGE SCALE GENOMIC DNA]</scope>
    <source>
        <strain evidence="2">TBC1</strain>
    </source>
</reference>
<proteinExistence type="predicted"/>
<accession>A0A0S7C0C5</accession>
<dbReference type="OrthoDB" id="9809147at2"/>
<evidence type="ECO:0000313" key="3">
    <source>
        <dbReference type="Proteomes" id="UP000053091"/>
    </source>
</evidence>
<dbReference type="InterPro" id="IPR009501">
    <property type="entry name" value="UCP020269"/>
</dbReference>
<dbReference type="EMBL" id="DF968182">
    <property type="protein sequence ID" value="GAP43092.1"/>
    <property type="molecule type" value="Genomic_DNA"/>
</dbReference>
<dbReference type="InterPro" id="IPR003741">
    <property type="entry name" value="LUD_dom"/>
</dbReference>
<dbReference type="PANTHER" id="PTHR36179:SF2">
    <property type="entry name" value="LUD DOMAIN-CONTAINING PROTEIN"/>
    <property type="match status" value="1"/>
</dbReference>